<keyword evidence="3" id="KW-1185">Reference proteome</keyword>
<feature type="chain" id="PRO_5016779083" evidence="1">
    <location>
        <begin position="20"/>
        <end position="193"/>
    </location>
</feature>
<accession>A0A371HEK4</accession>
<evidence type="ECO:0000313" key="2">
    <source>
        <dbReference type="EMBL" id="RDY01208.1"/>
    </source>
</evidence>
<evidence type="ECO:0000313" key="3">
    <source>
        <dbReference type="Proteomes" id="UP000257109"/>
    </source>
</evidence>
<gene>
    <name evidence="2" type="ORF">CR513_15513</name>
</gene>
<sequence>MTWALFVFFKMGFILHQLAINSNDQLANLHKIFKRSKKGIVLSQRIYTLYLFKETCMSSYKPIDTPIDSNQKLGDDKKGNVDTSKCQRLVGQLIYLSRTRPNIVSDCHKSIQAFTLSRTPEGSISDLEIHEEGMANTIKAYTNADWVGSITDSRSITGYCMSFVWDNLVIKAKNKERGEVLKQNIKLWKSTHQ</sequence>
<proteinExistence type="predicted"/>
<dbReference type="AlphaFoldDB" id="A0A371HEK4"/>
<feature type="non-terminal residue" evidence="2">
    <location>
        <position position="1"/>
    </location>
</feature>
<comment type="caution">
    <text evidence="2">The sequence shown here is derived from an EMBL/GenBank/DDBJ whole genome shotgun (WGS) entry which is preliminary data.</text>
</comment>
<dbReference type="EMBL" id="QJKJ01002814">
    <property type="protein sequence ID" value="RDY01208.1"/>
    <property type="molecule type" value="Genomic_DNA"/>
</dbReference>
<dbReference type="Proteomes" id="UP000257109">
    <property type="component" value="Unassembled WGS sequence"/>
</dbReference>
<keyword evidence="1" id="KW-0732">Signal</keyword>
<protein>
    <submittedName>
        <fullName evidence="2">Mitochondrial protein</fullName>
    </submittedName>
</protein>
<organism evidence="2 3">
    <name type="scientific">Mucuna pruriens</name>
    <name type="common">Velvet bean</name>
    <name type="synonym">Dolichos pruriens</name>
    <dbReference type="NCBI Taxonomy" id="157652"/>
    <lineage>
        <taxon>Eukaryota</taxon>
        <taxon>Viridiplantae</taxon>
        <taxon>Streptophyta</taxon>
        <taxon>Embryophyta</taxon>
        <taxon>Tracheophyta</taxon>
        <taxon>Spermatophyta</taxon>
        <taxon>Magnoliopsida</taxon>
        <taxon>eudicotyledons</taxon>
        <taxon>Gunneridae</taxon>
        <taxon>Pentapetalae</taxon>
        <taxon>rosids</taxon>
        <taxon>fabids</taxon>
        <taxon>Fabales</taxon>
        <taxon>Fabaceae</taxon>
        <taxon>Papilionoideae</taxon>
        <taxon>50 kb inversion clade</taxon>
        <taxon>NPAAA clade</taxon>
        <taxon>indigoferoid/millettioid clade</taxon>
        <taxon>Phaseoleae</taxon>
        <taxon>Mucuna</taxon>
    </lineage>
</organism>
<reference evidence="2" key="1">
    <citation type="submission" date="2018-05" db="EMBL/GenBank/DDBJ databases">
        <title>Draft genome of Mucuna pruriens seed.</title>
        <authorList>
            <person name="Nnadi N.E."/>
            <person name="Vos R."/>
            <person name="Hasami M.H."/>
            <person name="Devisetty U.K."/>
            <person name="Aguiy J.C."/>
        </authorList>
    </citation>
    <scope>NUCLEOTIDE SEQUENCE [LARGE SCALE GENOMIC DNA]</scope>
    <source>
        <strain evidence="2">JCA_2017</strain>
    </source>
</reference>
<dbReference type="PANTHER" id="PTHR11439:SF440">
    <property type="entry name" value="INTEGRASE CATALYTIC DOMAIN-CONTAINING PROTEIN"/>
    <property type="match status" value="1"/>
</dbReference>
<name>A0A371HEK4_MUCPR</name>
<feature type="signal peptide" evidence="1">
    <location>
        <begin position="1"/>
        <end position="19"/>
    </location>
</feature>
<evidence type="ECO:0000256" key="1">
    <source>
        <dbReference type="SAM" id="SignalP"/>
    </source>
</evidence>
<dbReference type="PANTHER" id="PTHR11439">
    <property type="entry name" value="GAG-POL-RELATED RETROTRANSPOSON"/>
    <property type="match status" value="1"/>
</dbReference>